<dbReference type="EMBL" id="JACHIW010000002">
    <property type="protein sequence ID" value="MBB5159256.1"/>
    <property type="molecule type" value="Genomic_DNA"/>
</dbReference>
<dbReference type="GO" id="GO:0005524">
    <property type="term" value="F:ATP binding"/>
    <property type="evidence" value="ECO:0007669"/>
    <property type="project" value="InterPro"/>
</dbReference>
<dbReference type="InterPro" id="IPR000719">
    <property type="entry name" value="Prot_kinase_dom"/>
</dbReference>
<dbReference type="SUPFAM" id="SSF56112">
    <property type="entry name" value="Protein kinase-like (PK-like)"/>
    <property type="match status" value="1"/>
</dbReference>
<accession>A0A840QFN7</accession>
<dbReference type="InterPro" id="IPR011009">
    <property type="entry name" value="Kinase-like_dom_sf"/>
</dbReference>
<name>A0A840QFN7_9PSEU</name>
<keyword evidence="3" id="KW-1185">Reference proteome</keyword>
<sequence>MLRLEAGVAADLKEWRTAQRTDEVADEIAQFQKADFVLVMASPEMRRLMDSTQQGPVGDTTHIGAAQARDKLAGDLRKELKRMLPVVLRDATAADIPRILQRNSATFYPIRELDVDSDGVQDLLHALHDVPRHAKPPLGIWTPPAAGPWEAPGGQQAESVDVVLQPGAVIVLGEHTYLVHGEVETPAGEGGPAVLRQAPALRLGDPNERVWLRQVERKADTRGTREAFAALEKEHELLAELDGRRHAAPRQSALVDAGRTRTLVLAWPRRNAPAEDFQTLADHVPHPNELDSIAVRRTLHALAGLCCPLAALHRHQCTHRELAPHTIVRIDDGHLALRDLGAAGRPALPGEDGSVYRAPEQTRLRRGRIGPWTDVFRLAAVAYHLISGQVPDEARPLPTRAVCPVAPDQAATAIDTALHPDPARRPAVAELATAFRM</sequence>
<dbReference type="SMART" id="SM00220">
    <property type="entry name" value="S_TKc"/>
    <property type="match status" value="1"/>
</dbReference>
<dbReference type="GO" id="GO:0004672">
    <property type="term" value="F:protein kinase activity"/>
    <property type="evidence" value="ECO:0007669"/>
    <property type="project" value="InterPro"/>
</dbReference>
<evidence type="ECO:0000313" key="2">
    <source>
        <dbReference type="EMBL" id="MBB5159256.1"/>
    </source>
</evidence>
<proteinExistence type="predicted"/>
<dbReference type="Proteomes" id="UP000584374">
    <property type="component" value="Unassembled WGS sequence"/>
</dbReference>
<comment type="caution">
    <text evidence="2">The sequence shown here is derived from an EMBL/GenBank/DDBJ whole genome shotgun (WGS) entry which is preliminary data.</text>
</comment>
<organism evidence="2 3">
    <name type="scientific">Saccharopolyspora phatthalungensis</name>
    <dbReference type="NCBI Taxonomy" id="664693"/>
    <lineage>
        <taxon>Bacteria</taxon>
        <taxon>Bacillati</taxon>
        <taxon>Actinomycetota</taxon>
        <taxon>Actinomycetes</taxon>
        <taxon>Pseudonocardiales</taxon>
        <taxon>Pseudonocardiaceae</taxon>
        <taxon>Saccharopolyspora</taxon>
    </lineage>
</organism>
<reference evidence="2 3" key="1">
    <citation type="submission" date="2020-08" db="EMBL/GenBank/DDBJ databases">
        <title>Sequencing the genomes of 1000 actinobacteria strains.</title>
        <authorList>
            <person name="Klenk H.-P."/>
        </authorList>
    </citation>
    <scope>NUCLEOTIDE SEQUENCE [LARGE SCALE GENOMIC DNA]</scope>
    <source>
        <strain evidence="2 3">DSM 45584</strain>
    </source>
</reference>
<feature type="domain" description="Protein kinase" evidence="1">
    <location>
        <begin position="181"/>
        <end position="437"/>
    </location>
</feature>
<protein>
    <recommendedName>
        <fullName evidence="1">Protein kinase domain-containing protein</fullName>
    </recommendedName>
</protein>
<dbReference type="AlphaFoldDB" id="A0A840QFN7"/>
<gene>
    <name evidence="2" type="ORF">BJ970_006855</name>
</gene>
<dbReference type="Gene3D" id="1.10.510.10">
    <property type="entry name" value="Transferase(Phosphotransferase) domain 1"/>
    <property type="match status" value="1"/>
</dbReference>
<evidence type="ECO:0000259" key="1">
    <source>
        <dbReference type="PROSITE" id="PS50011"/>
    </source>
</evidence>
<dbReference type="PROSITE" id="PS50011">
    <property type="entry name" value="PROTEIN_KINASE_DOM"/>
    <property type="match status" value="1"/>
</dbReference>
<evidence type="ECO:0000313" key="3">
    <source>
        <dbReference type="Proteomes" id="UP000584374"/>
    </source>
</evidence>